<protein>
    <submittedName>
        <fullName evidence="7">Uncharacterized protein</fullName>
    </submittedName>
</protein>
<proteinExistence type="predicted"/>
<dbReference type="InterPro" id="IPR038770">
    <property type="entry name" value="Na+/solute_symporter_sf"/>
</dbReference>
<evidence type="ECO:0000256" key="5">
    <source>
        <dbReference type="ARBA" id="ARBA00023065"/>
    </source>
</evidence>
<evidence type="ECO:0000256" key="1">
    <source>
        <dbReference type="ARBA" id="ARBA00004141"/>
    </source>
</evidence>
<evidence type="ECO:0000256" key="6">
    <source>
        <dbReference type="SAM" id="Phobius"/>
    </source>
</evidence>
<keyword evidence="5" id="KW-0406">Ion transport</keyword>
<dbReference type="InterPro" id="IPR045158">
    <property type="entry name" value="KEA4/5/6-like"/>
</dbReference>
<comment type="subcellular location">
    <subcellularLocation>
        <location evidence="1">Membrane</location>
        <topology evidence="1">Multi-pass membrane protein</topology>
    </subcellularLocation>
</comment>
<sequence length="164" mass="17792">MGCAEVKMASCGWNSSNKDARFLEMVLNFEVCEDRFYKQQKKLLNFEVAGAPGNTWQCLFAALQLQHMSNAALKQITLSLGLTVGLMMSFGAISSKNEDSENVERLIDSKDNIFANFRLVVVVVSAATGGIIFSCLGQPVIVGYLLVGSIIGPGGLKFVSEMIQ</sequence>
<keyword evidence="3" id="KW-0050">Antiport</keyword>
<keyword evidence="6" id="KW-1133">Transmembrane helix</keyword>
<dbReference type="GO" id="GO:0016020">
    <property type="term" value="C:membrane"/>
    <property type="evidence" value="ECO:0007669"/>
    <property type="project" value="UniProtKB-SubCell"/>
</dbReference>
<dbReference type="GO" id="GO:0006811">
    <property type="term" value="P:monoatomic ion transport"/>
    <property type="evidence" value="ECO:0007669"/>
    <property type="project" value="UniProtKB-KW"/>
</dbReference>
<dbReference type="Gene3D" id="1.20.1530.20">
    <property type="match status" value="1"/>
</dbReference>
<keyword evidence="6" id="KW-0472">Membrane</keyword>
<gene>
    <name evidence="7" type="ORF">CASFOL_001623</name>
</gene>
<organism evidence="7 8">
    <name type="scientific">Castilleja foliolosa</name>
    <dbReference type="NCBI Taxonomy" id="1961234"/>
    <lineage>
        <taxon>Eukaryota</taxon>
        <taxon>Viridiplantae</taxon>
        <taxon>Streptophyta</taxon>
        <taxon>Embryophyta</taxon>
        <taxon>Tracheophyta</taxon>
        <taxon>Spermatophyta</taxon>
        <taxon>Magnoliopsida</taxon>
        <taxon>eudicotyledons</taxon>
        <taxon>Gunneridae</taxon>
        <taxon>Pentapetalae</taxon>
        <taxon>asterids</taxon>
        <taxon>lamiids</taxon>
        <taxon>Lamiales</taxon>
        <taxon>Orobanchaceae</taxon>
        <taxon>Pedicularideae</taxon>
        <taxon>Castillejinae</taxon>
        <taxon>Castilleja</taxon>
    </lineage>
</organism>
<keyword evidence="6" id="KW-0812">Transmembrane</keyword>
<evidence type="ECO:0000256" key="4">
    <source>
        <dbReference type="ARBA" id="ARBA00022729"/>
    </source>
</evidence>
<accession>A0ABD3EJP0</accession>
<dbReference type="Proteomes" id="UP001632038">
    <property type="component" value="Unassembled WGS sequence"/>
</dbReference>
<reference evidence="8" key="1">
    <citation type="journal article" date="2024" name="IScience">
        <title>Strigolactones Initiate the Formation of Haustorium-like Structures in Castilleja.</title>
        <authorList>
            <person name="Buerger M."/>
            <person name="Peterson D."/>
            <person name="Chory J."/>
        </authorList>
    </citation>
    <scope>NUCLEOTIDE SEQUENCE [LARGE SCALE GENOMIC DNA]</scope>
</reference>
<dbReference type="PANTHER" id="PTHR16254">
    <property type="entry name" value="POTASSIUM/PROTON ANTIPORTER-RELATED"/>
    <property type="match status" value="1"/>
</dbReference>
<comment type="caution">
    <text evidence="7">The sequence shown here is derived from an EMBL/GenBank/DDBJ whole genome shotgun (WGS) entry which is preliminary data.</text>
</comment>
<feature type="transmembrane region" description="Helical" evidence="6">
    <location>
        <begin position="76"/>
        <end position="93"/>
    </location>
</feature>
<evidence type="ECO:0000313" key="8">
    <source>
        <dbReference type="Proteomes" id="UP001632038"/>
    </source>
</evidence>
<feature type="transmembrane region" description="Helical" evidence="6">
    <location>
        <begin position="140"/>
        <end position="159"/>
    </location>
</feature>
<evidence type="ECO:0000256" key="2">
    <source>
        <dbReference type="ARBA" id="ARBA00022448"/>
    </source>
</evidence>
<keyword evidence="8" id="KW-1185">Reference proteome</keyword>
<keyword evidence="4" id="KW-0732">Signal</keyword>
<dbReference type="EMBL" id="JAVIJP010000004">
    <property type="protein sequence ID" value="KAL3654638.1"/>
    <property type="molecule type" value="Genomic_DNA"/>
</dbReference>
<feature type="transmembrane region" description="Helical" evidence="6">
    <location>
        <begin position="113"/>
        <end position="133"/>
    </location>
</feature>
<keyword evidence="2" id="KW-0813">Transport</keyword>
<evidence type="ECO:0000313" key="7">
    <source>
        <dbReference type="EMBL" id="KAL3654638.1"/>
    </source>
</evidence>
<dbReference type="GO" id="GO:0015297">
    <property type="term" value="F:antiporter activity"/>
    <property type="evidence" value="ECO:0007669"/>
    <property type="project" value="UniProtKB-KW"/>
</dbReference>
<evidence type="ECO:0000256" key="3">
    <source>
        <dbReference type="ARBA" id="ARBA00022449"/>
    </source>
</evidence>
<dbReference type="AlphaFoldDB" id="A0ABD3EJP0"/>
<dbReference type="PANTHER" id="PTHR16254:SF20">
    <property type="entry name" value="K(+) EFFLUX ANTIPORTER 5"/>
    <property type="match status" value="1"/>
</dbReference>
<name>A0ABD3EJP0_9LAMI</name>